<protein>
    <recommendedName>
        <fullName evidence="7">Group 1 glycosyl transferase</fullName>
    </recommendedName>
</protein>
<evidence type="ECO:0008006" key="7">
    <source>
        <dbReference type="Google" id="ProtNLM"/>
    </source>
</evidence>
<comment type="caution">
    <text evidence="5">The sequence shown here is derived from an EMBL/GenBank/DDBJ whole genome shotgun (WGS) entry which is preliminary data.</text>
</comment>
<dbReference type="PANTHER" id="PTHR12526">
    <property type="entry name" value="GLYCOSYLTRANSFERASE"/>
    <property type="match status" value="1"/>
</dbReference>
<proteinExistence type="predicted"/>
<dbReference type="SUPFAM" id="SSF53756">
    <property type="entry name" value="UDP-Glycosyltransferase/glycogen phosphorylase"/>
    <property type="match status" value="1"/>
</dbReference>
<sequence>MRIVNAVYGDSTGGRWAATIKTARLLAGRGHEVILLIDPCDQDKVPDFGAERIEVVTLRNSGHYDLLASVKAARLLRQRAVDAVIAHSGRAVHLLKRAAPAQVPVIAFNHSHNIKRTLKADAFFCITPYMKQIVDAATGGTKPAHVISNAVSVPAESELRREGDGRFSIGAISRLVEGKGLDTLVAALALLARRGIDFRATIAGDGELRPALERLVEEALLADRVEVPGWLDEAGKAAFYRSVDVVCYTSGRDVQPLTVLEAFGWGKALVGTDVLGGSSCYVNEETALVTRVGDPEQLADALERLSRDADMRARLGRNAREQAVLCYADEVVAEMLDTRIRELVAERGGHRG</sequence>
<keyword evidence="2" id="KW-0808">Transferase</keyword>
<dbReference type="AlphaFoldDB" id="N6ZW31"/>
<name>N6ZW31_9RHOO</name>
<dbReference type="PANTHER" id="PTHR12526:SF510">
    <property type="entry name" value="D-INOSITOL 3-PHOSPHATE GLYCOSYLTRANSFERASE"/>
    <property type="match status" value="1"/>
</dbReference>
<evidence type="ECO:0000256" key="2">
    <source>
        <dbReference type="ARBA" id="ARBA00022679"/>
    </source>
</evidence>
<dbReference type="Proteomes" id="UP000013047">
    <property type="component" value="Unassembled WGS sequence"/>
</dbReference>
<organism evidence="5 6">
    <name type="scientific">Thauera phenylacetica B4P</name>
    <dbReference type="NCBI Taxonomy" id="1234382"/>
    <lineage>
        <taxon>Bacteria</taxon>
        <taxon>Pseudomonadati</taxon>
        <taxon>Pseudomonadota</taxon>
        <taxon>Betaproteobacteria</taxon>
        <taxon>Rhodocyclales</taxon>
        <taxon>Zoogloeaceae</taxon>
        <taxon>Thauera</taxon>
    </lineage>
</organism>
<evidence type="ECO:0000259" key="3">
    <source>
        <dbReference type="Pfam" id="PF00534"/>
    </source>
</evidence>
<dbReference type="RefSeq" id="WP_004356780.1">
    <property type="nucleotide sequence ID" value="NZ_AMXF01000009.1"/>
</dbReference>
<keyword evidence="1" id="KW-0328">Glycosyltransferase</keyword>
<dbReference type="InterPro" id="IPR001296">
    <property type="entry name" value="Glyco_trans_1"/>
</dbReference>
<reference evidence="5 6" key="1">
    <citation type="submission" date="2012-09" db="EMBL/GenBank/DDBJ databases">
        <title>Draft Genome Sequences of 6 Strains from Genus Thauera.</title>
        <authorList>
            <person name="Liu B."/>
            <person name="Shapleigh J.P."/>
            <person name="Frostegard A.H."/>
        </authorList>
    </citation>
    <scope>NUCLEOTIDE SEQUENCE [LARGE SCALE GENOMIC DNA]</scope>
    <source>
        <strain evidence="5 6">B4P</strain>
    </source>
</reference>
<dbReference type="GO" id="GO:0016757">
    <property type="term" value="F:glycosyltransferase activity"/>
    <property type="evidence" value="ECO:0007669"/>
    <property type="project" value="UniProtKB-KW"/>
</dbReference>
<dbReference type="InterPro" id="IPR028098">
    <property type="entry name" value="Glyco_trans_4-like_N"/>
</dbReference>
<evidence type="ECO:0000313" key="5">
    <source>
        <dbReference type="EMBL" id="ENO98558.1"/>
    </source>
</evidence>
<dbReference type="Pfam" id="PF13439">
    <property type="entry name" value="Glyco_transf_4"/>
    <property type="match status" value="1"/>
</dbReference>
<dbReference type="CDD" id="cd03801">
    <property type="entry name" value="GT4_PimA-like"/>
    <property type="match status" value="1"/>
</dbReference>
<feature type="domain" description="Glycosyltransferase subfamily 4-like N-terminal" evidence="4">
    <location>
        <begin position="21"/>
        <end position="152"/>
    </location>
</feature>
<dbReference type="OrthoDB" id="7560678at2"/>
<keyword evidence="6" id="KW-1185">Reference proteome</keyword>
<feature type="domain" description="Glycosyl transferase family 1" evidence="3">
    <location>
        <begin position="165"/>
        <end position="322"/>
    </location>
</feature>
<dbReference type="Gene3D" id="3.40.50.2000">
    <property type="entry name" value="Glycogen Phosphorylase B"/>
    <property type="match status" value="2"/>
</dbReference>
<accession>N6ZW31</accession>
<dbReference type="EMBL" id="AMXF01000009">
    <property type="protein sequence ID" value="ENO98558.1"/>
    <property type="molecule type" value="Genomic_DNA"/>
</dbReference>
<evidence type="ECO:0000313" key="6">
    <source>
        <dbReference type="Proteomes" id="UP000013047"/>
    </source>
</evidence>
<evidence type="ECO:0000256" key="1">
    <source>
        <dbReference type="ARBA" id="ARBA00022676"/>
    </source>
</evidence>
<dbReference type="Pfam" id="PF00534">
    <property type="entry name" value="Glycos_transf_1"/>
    <property type="match status" value="1"/>
</dbReference>
<gene>
    <name evidence="5" type="ORF">C667_03113</name>
</gene>
<evidence type="ECO:0000259" key="4">
    <source>
        <dbReference type="Pfam" id="PF13439"/>
    </source>
</evidence>